<organism evidence="1 2">
    <name type="scientific">Ixodes persulcatus</name>
    <name type="common">Taiga tick</name>
    <dbReference type="NCBI Taxonomy" id="34615"/>
    <lineage>
        <taxon>Eukaryota</taxon>
        <taxon>Metazoa</taxon>
        <taxon>Ecdysozoa</taxon>
        <taxon>Arthropoda</taxon>
        <taxon>Chelicerata</taxon>
        <taxon>Arachnida</taxon>
        <taxon>Acari</taxon>
        <taxon>Parasitiformes</taxon>
        <taxon>Ixodida</taxon>
        <taxon>Ixodoidea</taxon>
        <taxon>Ixodidae</taxon>
        <taxon>Ixodinae</taxon>
        <taxon>Ixodes</taxon>
    </lineage>
</organism>
<evidence type="ECO:0000313" key="2">
    <source>
        <dbReference type="Proteomes" id="UP000805193"/>
    </source>
</evidence>
<dbReference type="Proteomes" id="UP000805193">
    <property type="component" value="Unassembled WGS sequence"/>
</dbReference>
<sequence length="194" mass="21629">MPPSAQKRPAPTELDKVRFWKVKEGKAALNKPKQRSTQPITSTEGDPFHVLAASLKETAPNVLWLRYADDEASQPNPSPPLPDTEDLLSKSAQSLCDEHFEGIRPLSLEEIERIRTTTIGQTEKDNWFKERVGKITASKFKKAVSCRKPEGLVRDILYPEKPKQCSDLHPSDPRRYGLETEPVAVESIGIGAAS</sequence>
<comment type="caution">
    <text evidence="1">The sequence shown here is derived from an EMBL/GenBank/DDBJ whole genome shotgun (WGS) entry which is preliminary data.</text>
</comment>
<keyword evidence="2" id="KW-1185">Reference proteome</keyword>
<dbReference type="EMBL" id="JABSTQ010007236">
    <property type="protein sequence ID" value="KAG0436037.1"/>
    <property type="molecule type" value="Genomic_DNA"/>
</dbReference>
<accession>A0AC60QLE9</accession>
<name>A0AC60QLE9_IXOPE</name>
<reference evidence="1 2" key="1">
    <citation type="journal article" date="2020" name="Cell">
        <title>Large-Scale Comparative Analyses of Tick Genomes Elucidate Their Genetic Diversity and Vector Capacities.</title>
        <authorList>
            <consortium name="Tick Genome and Microbiome Consortium (TIGMIC)"/>
            <person name="Jia N."/>
            <person name="Wang J."/>
            <person name="Shi W."/>
            <person name="Du L."/>
            <person name="Sun Y."/>
            <person name="Zhan W."/>
            <person name="Jiang J.F."/>
            <person name="Wang Q."/>
            <person name="Zhang B."/>
            <person name="Ji P."/>
            <person name="Bell-Sakyi L."/>
            <person name="Cui X.M."/>
            <person name="Yuan T.T."/>
            <person name="Jiang B.G."/>
            <person name="Yang W.F."/>
            <person name="Lam T.T."/>
            <person name="Chang Q.C."/>
            <person name="Ding S.J."/>
            <person name="Wang X.J."/>
            <person name="Zhu J.G."/>
            <person name="Ruan X.D."/>
            <person name="Zhao L."/>
            <person name="Wei J.T."/>
            <person name="Ye R.Z."/>
            <person name="Que T.C."/>
            <person name="Du C.H."/>
            <person name="Zhou Y.H."/>
            <person name="Cheng J.X."/>
            <person name="Dai P.F."/>
            <person name="Guo W.B."/>
            <person name="Han X.H."/>
            <person name="Huang E.J."/>
            <person name="Li L.F."/>
            <person name="Wei W."/>
            <person name="Gao Y.C."/>
            <person name="Liu J.Z."/>
            <person name="Shao H.Z."/>
            <person name="Wang X."/>
            <person name="Wang C.C."/>
            <person name="Yang T.C."/>
            <person name="Huo Q.B."/>
            <person name="Li W."/>
            <person name="Chen H.Y."/>
            <person name="Chen S.E."/>
            <person name="Zhou L.G."/>
            <person name="Ni X.B."/>
            <person name="Tian J.H."/>
            <person name="Sheng Y."/>
            <person name="Liu T."/>
            <person name="Pan Y.S."/>
            <person name="Xia L.Y."/>
            <person name="Li J."/>
            <person name="Zhao F."/>
            <person name="Cao W.C."/>
        </authorList>
    </citation>
    <scope>NUCLEOTIDE SEQUENCE [LARGE SCALE GENOMIC DNA]</scope>
    <source>
        <strain evidence="1">Iper-2018</strain>
    </source>
</reference>
<proteinExistence type="predicted"/>
<protein>
    <submittedName>
        <fullName evidence="1">Uncharacterized protein</fullName>
    </submittedName>
</protein>
<gene>
    <name evidence="1" type="ORF">HPB47_018180</name>
</gene>
<evidence type="ECO:0000313" key="1">
    <source>
        <dbReference type="EMBL" id="KAG0436037.1"/>
    </source>
</evidence>